<name>A0A0E9VWD3_ANGAN</name>
<reference evidence="1" key="1">
    <citation type="submission" date="2014-11" db="EMBL/GenBank/DDBJ databases">
        <authorList>
            <person name="Amaro Gonzalez C."/>
        </authorList>
    </citation>
    <scope>NUCLEOTIDE SEQUENCE</scope>
</reference>
<organism evidence="1">
    <name type="scientific">Anguilla anguilla</name>
    <name type="common">European freshwater eel</name>
    <name type="synonym">Muraena anguilla</name>
    <dbReference type="NCBI Taxonomy" id="7936"/>
    <lineage>
        <taxon>Eukaryota</taxon>
        <taxon>Metazoa</taxon>
        <taxon>Chordata</taxon>
        <taxon>Craniata</taxon>
        <taxon>Vertebrata</taxon>
        <taxon>Euteleostomi</taxon>
        <taxon>Actinopterygii</taxon>
        <taxon>Neopterygii</taxon>
        <taxon>Teleostei</taxon>
        <taxon>Anguilliformes</taxon>
        <taxon>Anguillidae</taxon>
        <taxon>Anguilla</taxon>
    </lineage>
</organism>
<dbReference type="AlphaFoldDB" id="A0A0E9VWD3"/>
<proteinExistence type="predicted"/>
<sequence>MMTTKDPCSSAKVVQYSCLLQRIQLHLQLIIMAS</sequence>
<accession>A0A0E9VWD3</accession>
<evidence type="ECO:0000313" key="1">
    <source>
        <dbReference type="EMBL" id="JAH82352.1"/>
    </source>
</evidence>
<protein>
    <submittedName>
        <fullName evidence="1">Uncharacterized protein</fullName>
    </submittedName>
</protein>
<reference evidence="1" key="2">
    <citation type="journal article" date="2015" name="Fish Shellfish Immunol.">
        <title>Early steps in the European eel (Anguilla anguilla)-Vibrio vulnificus interaction in the gills: Role of the RtxA13 toxin.</title>
        <authorList>
            <person name="Callol A."/>
            <person name="Pajuelo D."/>
            <person name="Ebbesson L."/>
            <person name="Teles M."/>
            <person name="MacKenzie S."/>
            <person name="Amaro C."/>
        </authorList>
    </citation>
    <scope>NUCLEOTIDE SEQUENCE</scope>
</reference>
<dbReference type="EMBL" id="GBXM01026225">
    <property type="protein sequence ID" value="JAH82352.1"/>
    <property type="molecule type" value="Transcribed_RNA"/>
</dbReference>